<dbReference type="PANTHER" id="PTHR48075">
    <property type="entry name" value="3-HYDROXYACYL-COA DEHYDROGENASE FAMILY PROTEIN"/>
    <property type="match status" value="1"/>
</dbReference>
<reference evidence="7 8" key="1">
    <citation type="journal article" date="2017" name="Nat. Microbiol.">
        <title>Natural product diversity associated with the nematode symbionts Photorhabdus and Xenorhabdus.</title>
        <authorList>
            <person name="Tobias N.J."/>
            <person name="Wolff H."/>
            <person name="Djahanschiri B."/>
            <person name="Grundmann F."/>
            <person name="Kronenwerth M."/>
            <person name="Shi Y.M."/>
            <person name="Simonyi S."/>
            <person name="Grun P."/>
            <person name="Shapiro-Ilan D."/>
            <person name="Pidot S.J."/>
            <person name="Stinear T.P."/>
            <person name="Ebersberger I."/>
            <person name="Bode H.B."/>
        </authorList>
    </citation>
    <scope>NUCLEOTIDE SEQUENCE [LARGE SCALE GENOMIC DNA]</scope>
    <source>
        <strain evidence="7 8">DSM 16342</strain>
    </source>
</reference>
<dbReference type="Proteomes" id="UP000225833">
    <property type="component" value="Unassembled WGS sequence"/>
</dbReference>
<dbReference type="Gene3D" id="3.30.750.190">
    <property type="match status" value="1"/>
</dbReference>
<dbReference type="OrthoDB" id="5389341at2"/>
<organism evidence="7 8">
    <name type="scientific">Xenorhabdus budapestensis</name>
    <dbReference type="NCBI Taxonomy" id="290110"/>
    <lineage>
        <taxon>Bacteria</taxon>
        <taxon>Pseudomonadati</taxon>
        <taxon>Pseudomonadota</taxon>
        <taxon>Gammaproteobacteria</taxon>
        <taxon>Enterobacterales</taxon>
        <taxon>Morganellaceae</taxon>
        <taxon>Xenorhabdus</taxon>
    </lineage>
</organism>
<evidence type="ECO:0000313" key="7">
    <source>
        <dbReference type="EMBL" id="PHM28456.1"/>
    </source>
</evidence>
<dbReference type="GO" id="GO:0070403">
    <property type="term" value="F:NAD+ binding"/>
    <property type="evidence" value="ECO:0007669"/>
    <property type="project" value="InterPro"/>
</dbReference>
<dbReference type="InterPro" id="IPR036291">
    <property type="entry name" value="NAD(P)-bd_dom_sf"/>
</dbReference>
<dbReference type="InterPro" id="IPR008927">
    <property type="entry name" value="6-PGluconate_DH-like_C_sf"/>
</dbReference>
<dbReference type="Pfam" id="PF18321">
    <property type="entry name" value="3HCDH_RFF"/>
    <property type="match status" value="1"/>
</dbReference>
<proteinExistence type="predicted"/>
<feature type="domain" description="3-hydroxyacyl-CoA dehydrogenase C-terminal" evidence="4">
    <location>
        <begin position="459"/>
        <end position="535"/>
    </location>
</feature>
<evidence type="ECO:0000259" key="5">
    <source>
        <dbReference type="Pfam" id="PF02737"/>
    </source>
</evidence>
<dbReference type="FunFam" id="3.40.50.720:FF:000009">
    <property type="entry name" value="Fatty oxidation complex, alpha subunit"/>
    <property type="match status" value="1"/>
</dbReference>
<name>A0A2D0J286_XENBU</name>
<dbReference type="EMBL" id="NIBS01000005">
    <property type="protein sequence ID" value="PHM28456.1"/>
    <property type="molecule type" value="Genomic_DNA"/>
</dbReference>
<accession>A0A2D0J286</accession>
<comment type="caution">
    <text evidence="7">The sequence shown here is derived from an EMBL/GenBank/DDBJ whole genome shotgun (WGS) entry which is preliminary data.</text>
</comment>
<dbReference type="AlphaFoldDB" id="A0A2D0J286"/>
<gene>
    <name evidence="7" type="ORF">Xbud_01465</name>
</gene>
<dbReference type="Gene3D" id="3.40.50.720">
    <property type="entry name" value="NAD(P)-binding Rossmann-like Domain"/>
    <property type="match status" value="1"/>
</dbReference>
<keyword evidence="1" id="KW-0560">Oxidoreductase</keyword>
<evidence type="ECO:0000259" key="4">
    <source>
        <dbReference type="Pfam" id="PF00725"/>
    </source>
</evidence>
<dbReference type="InterPro" id="IPR041040">
    <property type="entry name" value="3HCDH_RFF"/>
</dbReference>
<sequence>MNMPVHHRPIFHNSILNESIPEGPIAVIGAGTMGIGIAQVTAQAGHTVLLFDVNSEAAQRALGTLHTRLHQRVEAGKADAGKTQALLQRITLVDSLQALAPSVLVIEAIIEKLAAKQDLFRQLESLCSEQTIFASNTSSLSITAIAHVLEAPQRMAGLHFFNPAPLMKLVEVVRGLETSPQTIATLKRLVSDWQKQPVICRSTPGFIVNRIARPFYAEALRALEEQIASPATLDAVMKDSGGFSMGPLQLTDLIGHDVNYAVTESLFHAFYGDTRFQPSLRQKELVEANHLGRKSGRGFYVYAGKGYADKAQQQFIPSIMEIITETSPTTLIPPEQIKIIGNWSALPHFTALLQQHELLHPNKIATEKSENIQLPSPALQIDDVIFMLATGKTSSQLTDEIGMSVVQFDLSANHQTAPIMTISAACQNTQQQTAKVIRFLHALGKQLILLPDYPALLTMRTVAMLCNEALDALNKGIANAEDIDMAMCYGVNYPIGPLTWGSQLGWQHILSALENLQQFYGEPRYRPSPLLRQLAAGYVSPPHISPQYPSAQQHEHQYKKKNHA</sequence>
<protein>
    <submittedName>
        <fullName evidence="7">Putative 3-hydroxyacyl-CoA dehydrogenase</fullName>
    </submittedName>
</protein>
<evidence type="ECO:0000256" key="1">
    <source>
        <dbReference type="ARBA" id="ARBA00023002"/>
    </source>
</evidence>
<dbReference type="InterPro" id="IPR013328">
    <property type="entry name" value="6PGD_dom2"/>
</dbReference>
<dbReference type="Pfam" id="PF00725">
    <property type="entry name" value="3HCDH"/>
    <property type="match status" value="2"/>
</dbReference>
<feature type="domain" description="3-hydroxyacyl-CoA dehydrogenase NAD binding" evidence="5">
    <location>
        <begin position="25"/>
        <end position="201"/>
    </location>
</feature>
<dbReference type="InterPro" id="IPR006108">
    <property type="entry name" value="3HC_DH_C"/>
</dbReference>
<evidence type="ECO:0000256" key="2">
    <source>
        <dbReference type="ARBA" id="ARBA00023027"/>
    </source>
</evidence>
<dbReference type="SUPFAM" id="SSF51735">
    <property type="entry name" value="NAD(P)-binding Rossmann-fold domains"/>
    <property type="match status" value="1"/>
</dbReference>
<evidence type="ECO:0000256" key="3">
    <source>
        <dbReference type="SAM" id="MobiDB-lite"/>
    </source>
</evidence>
<feature type="domain" description="3-hydroxybutyryl-CoA dehydrogenase reduced Rossmann-fold" evidence="6">
    <location>
        <begin position="387"/>
        <end position="454"/>
    </location>
</feature>
<dbReference type="Pfam" id="PF02737">
    <property type="entry name" value="3HCDH_N"/>
    <property type="match status" value="1"/>
</dbReference>
<keyword evidence="2" id="KW-0520">NAD</keyword>
<dbReference type="InterPro" id="IPR006176">
    <property type="entry name" value="3-OHacyl-CoA_DH_NAD-bd"/>
</dbReference>
<evidence type="ECO:0000313" key="8">
    <source>
        <dbReference type="Proteomes" id="UP000225833"/>
    </source>
</evidence>
<feature type="domain" description="3-hydroxyacyl-CoA dehydrogenase C-terminal" evidence="4">
    <location>
        <begin position="205"/>
        <end position="302"/>
    </location>
</feature>
<dbReference type="PANTHER" id="PTHR48075:SF5">
    <property type="entry name" value="3-HYDROXYBUTYRYL-COA DEHYDROGENASE"/>
    <property type="match status" value="1"/>
</dbReference>
<dbReference type="NCBIfam" id="NF006124">
    <property type="entry name" value="PRK08268.1"/>
    <property type="match status" value="1"/>
</dbReference>
<feature type="region of interest" description="Disordered" evidence="3">
    <location>
        <begin position="545"/>
        <end position="564"/>
    </location>
</feature>
<evidence type="ECO:0000259" key="6">
    <source>
        <dbReference type="Pfam" id="PF18321"/>
    </source>
</evidence>
<dbReference type="GO" id="GO:0006631">
    <property type="term" value="P:fatty acid metabolic process"/>
    <property type="evidence" value="ECO:0007669"/>
    <property type="project" value="InterPro"/>
</dbReference>
<dbReference type="SUPFAM" id="SSF48179">
    <property type="entry name" value="6-phosphogluconate dehydrogenase C-terminal domain-like"/>
    <property type="match status" value="2"/>
</dbReference>
<dbReference type="Gene3D" id="1.10.1040.10">
    <property type="entry name" value="N-(1-d-carboxylethyl)-l-norvaline Dehydrogenase, domain 2"/>
    <property type="match status" value="2"/>
</dbReference>
<dbReference type="GO" id="GO:0016616">
    <property type="term" value="F:oxidoreductase activity, acting on the CH-OH group of donors, NAD or NADP as acceptor"/>
    <property type="evidence" value="ECO:0007669"/>
    <property type="project" value="InterPro"/>
</dbReference>